<protein>
    <recommendedName>
        <fullName evidence="4">HNH endonuclease</fullName>
    </recommendedName>
</protein>
<evidence type="ECO:0008006" key="4">
    <source>
        <dbReference type="Google" id="ProtNLM"/>
    </source>
</evidence>
<comment type="caution">
    <text evidence="2">The sequence shown here is derived from an EMBL/GenBank/DDBJ whole genome shotgun (WGS) entry which is preliminary data.</text>
</comment>
<name>A0AAV4CQ34_9GAST</name>
<organism evidence="2 3">
    <name type="scientific">Plakobranchus ocellatus</name>
    <dbReference type="NCBI Taxonomy" id="259542"/>
    <lineage>
        <taxon>Eukaryota</taxon>
        <taxon>Metazoa</taxon>
        <taxon>Spiralia</taxon>
        <taxon>Lophotrochozoa</taxon>
        <taxon>Mollusca</taxon>
        <taxon>Gastropoda</taxon>
        <taxon>Heterobranchia</taxon>
        <taxon>Euthyneura</taxon>
        <taxon>Panpulmonata</taxon>
        <taxon>Sacoglossa</taxon>
        <taxon>Placobranchoidea</taxon>
        <taxon>Plakobranchidae</taxon>
        <taxon>Plakobranchus</taxon>
    </lineage>
</organism>
<dbReference type="EMBL" id="BLXT01006839">
    <property type="protein sequence ID" value="GFO33950.1"/>
    <property type="molecule type" value="Genomic_DNA"/>
</dbReference>
<proteinExistence type="predicted"/>
<evidence type="ECO:0000313" key="2">
    <source>
        <dbReference type="EMBL" id="GFO33950.1"/>
    </source>
</evidence>
<reference evidence="2 3" key="1">
    <citation type="journal article" date="2021" name="Elife">
        <title>Chloroplast acquisition without the gene transfer in kleptoplastic sea slugs, Plakobranchus ocellatus.</title>
        <authorList>
            <person name="Maeda T."/>
            <person name="Takahashi S."/>
            <person name="Yoshida T."/>
            <person name="Shimamura S."/>
            <person name="Takaki Y."/>
            <person name="Nagai Y."/>
            <person name="Toyoda A."/>
            <person name="Suzuki Y."/>
            <person name="Arimoto A."/>
            <person name="Ishii H."/>
            <person name="Satoh N."/>
            <person name="Nishiyama T."/>
            <person name="Hasebe M."/>
            <person name="Maruyama T."/>
            <person name="Minagawa J."/>
            <person name="Obokata J."/>
            <person name="Shigenobu S."/>
        </authorList>
    </citation>
    <scope>NUCLEOTIDE SEQUENCE [LARGE SCALE GENOMIC DNA]</scope>
</reference>
<gene>
    <name evidence="2" type="ORF">PoB_006045500</name>
</gene>
<dbReference type="Proteomes" id="UP000735302">
    <property type="component" value="Unassembled WGS sequence"/>
</dbReference>
<sequence>MCDECRGITKVCWSSTKSTRKQRPKRSTGLQCSADTRRQARKATNLYADNWRMPPHADWPRKSQVICEHANSDLTPGCLPDCHRINGR</sequence>
<feature type="region of interest" description="Disordered" evidence="1">
    <location>
        <begin position="15"/>
        <end position="37"/>
    </location>
</feature>
<dbReference type="AlphaFoldDB" id="A0AAV4CQ34"/>
<accession>A0AAV4CQ34</accession>
<evidence type="ECO:0000256" key="1">
    <source>
        <dbReference type="SAM" id="MobiDB-lite"/>
    </source>
</evidence>
<keyword evidence="3" id="KW-1185">Reference proteome</keyword>
<evidence type="ECO:0000313" key="3">
    <source>
        <dbReference type="Proteomes" id="UP000735302"/>
    </source>
</evidence>